<evidence type="ECO:0000256" key="2">
    <source>
        <dbReference type="ARBA" id="ARBA00022630"/>
    </source>
</evidence>
<evidence type="ECO:0000313" key="7">
    <source>
        <dbReference type="Proteomes" id="UP001596012"/>
    </source>
</evidence>
<dbReference type="PANTHER" id="PTHR10961:SF7">
    <property type="entry name" value="FAD DEPENDENT OXIDOREDUCTASE DOMAIN-CONTAINING PROTEIN"/>
    <property type="match status" value="1"/>
</dbReference>
<reference evidence="7" key="1">
    <citation type="journal article" date="2019" name="Int. J. Syst. Evol. Microbiol.">
        <title>The Global Catalogue of Microorganisms (GCM) 10K type strain sequencing project: providing services to taxonomists for standard genome sequencing and annotation.</title>
        <authorList>
            <consortium name="The Broad Institute Genomics Platform"/>
            <consortium name="The Broad Institute Genome Sequencing Center for Infectious Disease"/>
            <person name="Wu L."/>
            <person name="Ma J."/>
        </authorList>
    </citation>
    <scope>NUCLEOTIDE SEQUENCE [LARGE SCALE GENOMIC DNA]</scope>
    <source>
        <strain evidence="7">DT43</strain>
    </source>
</reference>
<dbReference type="Gene3D" id="3.30.9.10">
    <property type="entry name" value="D-Amino Acid Oxidase, subunit A, domain 2"/>
    <property type="match status" value="1"/>
</dbReference>
<dbReference type="GO" id="GO:0050131">
    <property type="term" value="F:N-methyl-L-amino-acid oxidase activity"/>
    <property type="evidence" value="ECO:0007669"/>
    <property type="project" value="UniProtKB-EC"/>
</dbReference>
<keyword evidence="2" id="KW-0285">Flavoprotein</keyword>
<keyword evidence="7" id="KW-1185">Reference proteome</keyword>
<dbReference type="SUPFAM" id="SSF54373">
    <property type="entry name" value="FAD-linked reductases, C-terminal domain"/>
    <property type="match status" value="1"/>
</dbReference>
<protein>
    <submittedName>
        <fullName evidence="6">N-methyl-L-tryptophan oxidase</fullName>
        <ecNumber evidence="6">1.5.3.2</ecNumber>
    </submittedName>
</protein>
<sequence>MSAARKRVAVVGVGTMGSQAAWRLAARGAEVVGYDRYAPGHDRSAAGGETRIFRSAHFEDSRYVPLLKHADALYEQLQQETGRELRRLTGCLLMGPTEQQQMATVLESIAEHDLDHEVLDAESLAKRFPQYRIEDGDAAVLDRRAGFIRPELTIQTAARRAEQLGAVIHRYTTVREIVPVANGVEIRTDAGSERFDTAVVTPGPWVNDLLPGLPWEVEILRVISAWFMPTTDAWFGEERPAFIRTAPTHCYGLPSPDGVSVKLGLSQTLHRPAGDPNQLDRTVQPEELQIYADLIGRYLPDLNPDPTRLSVYMEGYTSSSRPLVGPLPGAENVILLAGFSGHGFKLSPAFGDIAADLALDGSSPQPIDFISTVGRTEA</sequence>
<gene>
    <name evidence="6" type="primary">solA</name>
    <name evidence="6" type="ORF">ACFPH6_36450</name>
</gene>
<evidence type="ECO:0000256" key="1">
    <source>
        <dbReference type="ARBA" id="ARBA00001974"/>
    </source>
</evidence>
<proteinExistence type="predicted"/>
<dbReference type="Gene3D" id="3.50.50.60">
    <property type="entry name" value="FAD/NAD(P)-binding domain"/>
    <property type="match status" value="1"/>
</dbReference>
<feature type="domain" description="FAD dependent oxidoreductase" evidence="5">
    <location>
        <begin position="7"/>
        <end position="357"/>
    </location>
</feature>
<keyword evidence="4 6" id="KW-0560">Oxidoreductase</keyword>
<dbReference type="EC" id="1.5.3.2" evidence="6"/>
<dbReference type="Pfam" id="PF01266">
    <property type="entry name" value="DAO"/>
    <property type="match status" value="1"/>
</dbReference>
<dbReference type="RefSeq" id="WP_386349812.1">
    <property type="nucleotide sequence ID" value="NZ_JBHSFG010000070.1"/>
</dbReference>
<organism evidence="6 7">
    <name type="scientific">Streptomyces xiangluensis</name>
    <dbReference type="NCBI Taxonomy" id="2665720"/>
    <lineage>
        <taxon>Bacteria</taxon>
        <taxon>Bacillati</taxon>
        <taxon>Actinomycetota</taxon>
        <taxon>Actinomycetes</taxon>
        <taxon>Kitasatosporales</taxon>
        <taxon>Streptomycetaceae</taxon>
        <taxon>Streptomyces</taxon>
    </lineage>
</organism>
<dbReference type="NCBIfam" id="NF008425">
    <property type="entry name" value="PRK11259.1"/>
    <property type="match status" value="1"/>
</dbReference>
<dbReference type="SUPFAM" id="SSF51905">
    <property type="entry name" value="FAD/NAD(P)-binding domain"/>
    <property type="match status" value="1"/>
</dbReference>
<dbReference type="InterPro" id="IPR036188">
    <property type="entry name" value="FAD/NAD-bd_sf"/>
</dbReference>
<name>A0ABV8Z0A4_9ACTN</name>
<comment type="caution">
    <text evidence="6">The sequence shown here is derived from an EMBL/GenBank/DDBJ whole genome shotgun (WGS) entry which is preliminary data.</text>
</comment>
<dbReference type="InterPro" id="IPR006076">
    <property type="entry name" value="FAD-dep_OxRdtase"/>
</dbReference>
<evidence type="ECO:0000256" key="4">
    <source>
        <dbReference type="ARBA" id="ARBA00023002"/>
    </source>
</evidence>
<evidence type="ECO:0000259" key="5">
    <source>
        <dbReference type="Pfam" id="PF01266"/>
    </source>
</evidence>
<dbReference type="InterPro" id="IPR045170">
    <property type="entry name" value="MTOX"/>
</dbReference>
<dbReference type="Proteomes" id="UP001596012">
    <property type="component" value="Unassembled WGS sequence"/>
</dbReference>
<keyword evidence="3" id="KW-0274">FAD</keyword>
<dbReference type="EMBL" id="JBHSFG010000070">
    <property type="protein sequence ID" value="MFC4469931.1"/>
    <property type="molecule type" value="Genomic_DNA"/>
</dbReference>
<comment type="cofactor">
    <cofactor evidence="1">
        <name>FAD</name>
        <dbReference type="ChEBI" id="CHEBI:57692"/>
    </cofactor>
</comment>
<evidence type="ECO:0000256" key="3">
    <source>
        <dbReference type="ARBA" id="ARBA00022827"/>
    </source>
</evidence>
<evidence type="ECO:0000313" key="6">
    <source>
        <dbReference type="EMBL" id="MFC4469931.1"/>
    </source>
</evidence>
<dbReference type="PANTHER" id="PTHR10961">
    <property type="entry name" value="PEROXISOMAL SARCOSINE OXIDASE"/>
    <property type="match status" value="1"/>
</dbReference>
<accession>A0ABV8Z0A4</accession>